<organism evidence="4 5">
    <name type="scientific">Candidatus Woesebacteria bacterium RIFCSPLOWO2_01_FULL_39_21</name>
    <dbReference type="NCBI Taxonomy" id="1802519"/>
    <lineage>
        <taxon>Bacteria</taxon>
        <taxon>Candidatus Woeseibacteriota</taxon>
    </lineage>
</organism>
<dbReference type="STRING" id="1802519.A2961_01320"/>
<protein>
    <recommendedName>
        <fullName evidence="3">NodB homology domain-containing protein</fullName>
    </recommendedName>
</protein>
<dbReference type="GO" id="GO:0005576">
    <property type="term" value="C:extracellular region"/>
    <property type="evidence" value="ECO:0007669"/>
    <property type="project" value="UniProtKB-SubCell"/>
</dbReference>
<feature type="domain" description="NodB homology" evidence="3">
    <location>
        <begin position="2"/>
        <end position="234"/>
    </location>
</feature>
<dbReference type="InterPro" id="IPR051398">
    <property type="entry name" value="Polysacch_Deacetylase"/>
</dbReference>
<evidence type="ECO:0000256" key="2">
    <source>
        <dbReference type="ARBA" id="ARBA00022729"/>
    </source>
</evidence>
<dbReference type="Pfam" id="PF01522">
    <property type="entry name" value="Polysacc_deac_1"/>
    <property type="match status" value="1"/>
</dbReference>
<dbReference type="PANTHER" id="PTHR34216:SF3">
    <property type="entry name" value="POLY-BETA-1,6-N-ACETYL-D-GLUCOSAMINE N-DEACETYLASE"/>
    <property type="match status" value="1"/>
</dbReference>
<dbReference type="PANTHER" id="PTHR34216">
    <property type="match status" value="1"/>
</dbReference>
<gene>
    <name evidence="4" type="ORF">A2961_01320</name>
</gene>
<evidence type="ECO:0000256" key="1">
    <source>
        <dbReference type="ARBA" id="ARBA00004613"/>
    </source>
</evidence>
<dbReference type="InterPro" id="IPR002509">
    <property type="entry name" value="NODB_dom"/>
</dbReference>
<dbReference type="EMBL" id="MGHF01000020">
    <property type="protein sequence ID" value="OGM63162.1"/>
    <property type="molecule type" value="Genomic_DNA"/>
</dbReference>
<reference evidence="4 5" key="1">
    <citation type="journal article" date="2016" name="Nat. Commun.">
        <title>Thousands of microbial genomes shed light on interconnected biogeochemical processes in an aquifer system.</title>
        <authorList>
            <person name="Anantharaman K."/>
            <person name="Brown C.T."/>
            <person name="Hug L.A."/>
            <person name="Sharon I."/>
            <person name="Castelle C.J."/>
            <person name="Probst A.J."/>
            <person name="Thomas B.C."/>
            <person name="Singh A."/>
            <person name="Wilkins M.J."/>
            <person name="Karaoz U."/>
            <person name="Brodie E.L."/>
            <person name="Williams K.H."/>
            <person name="Hubbard S.S."/>
            <person name="Banfield J.F."/>
        </authorList>
    </citation>
    <scope>NUCLEOTIDE SEQUENCE [LARGE SCALE GENOMIC DNA]</scope>
</reference>
<evidence type="ECO:0000313" key="5">
    <source>
        <dbReference type="Proteomes" id="UP000177082"/>
    </source>
</evidence>
<evidence type="ECO:0000313" key="4">
    <source>
        <dbReference type="EMBL" id="OGM63162.1"/>
    </source>
</evidence>
<dbReference type="PROSITE" id="PS51677">
    <property type="entry name" value="NODB"/>
    <property type="match status" value="1"/>
</dbReference>
<proteinExistence type="predicted"/>
<dbReference type="InterPro" id="IPR011330">
    <property type="entry name" value="Glyco_hydro/deAcase_b/a-brl"/>
</dbReference>
<evidence type="ECO:0000259" key="3">
    <source>
        <dbReference type="PROSITE" id="PS51677"/>
    </source>
</evidence>
<comment type="caution">
    <text evidence="4">The sequence shown here is derived from an EMBL/GenBank/DDBJ whole genome shotgun (WGS) entry which is preliminary data.</text>
</comment>
<dbReference type="GO" id="GO:0016810">
    <property type="term" value="F:hydrolase activity, acting on carbon-nitrogen (but not peptide) bonds"/>
    <property type="evidence" value="ECO:0007669"/>
    <property type="project" value="InterPro"/>
</dbReference>
<dbReference type="CDD" id="cd10967">
    <property type="entry name" value="CE4_GLA_like_6s"/>
    <property type="match status" value="1"/>
</dbReference>
<sequence length="234" mass="27675">MKKIVVTTSWDDGHILDLKLARLLKKYSIKGTFYIPPRNREFTQSDLLTDRQITKLGKDFEIGGHTLTHPVLTKISLLEAEKEIVEGKRYLEKLTGQKLISFSYPRGKHNLDIQNLVKKSGFLYARTVERYKFTMPKNFYESPTSLHAFRQYQDVFKIARFSCLNPISFLENMNWENLAKRIFDSLKEGSVYHFWGHSWIIDRKKEWGKLENVLEYISNRPNVLYVENRDLAYE</sequence>
<dbReference type="GO" id="GO:0005975">
    <property type="term" value="P:carbohydrate metabolic process"/>
    <property type="evidence" value="ECO:0007669"/>
    <property type="project" value="InterPro"/>
</dbReference>
<dbReference type="AlphaFoldDB" id="A0A1F8BGK7"/>
<keyword evidence="2" id="KW-0732">Signal</keyword>
<dbReference type="SUPFAM" id="SSF88713">
    <property type="entry name" value="Glycoside hydrolase/deacetylase"/>
    <property type="match status" value="1"/>
</dbReference>
<dbReference type="Proteomes" id="UP000177082">
    <property type="component" value="Unassembled WGS sequence"/>
</dbReference>
<name>A0A1F8BGK7_9BACT</name>
<accession>A0A1F8BGK7</accession>
<comment type="subcellular location">
    <subcellularLocation>
        <location evidence="1">Secreted</location>
    </subcellularLocation>
</comment>
<dbReference type="Gene3D" id="3.20.20.370">
    <property type="entry name" value="Glycoside hydrolase/deacetylase"/>
    <property type="match status" value="1"/>
</dbReference>